<proteinExistence type="predicted"/>
<sequence length="85" mass="10363">MRNCRFQIVLIKCQLSRLQILFVFVSAQIVNTSIGMFTIVTSFYFNYFFIYLFILKIIKLISLLIFLLKNLFKINYFFFFYLINK</sequence>
<protein>
    <submittedName>
        <fullName evidence="1">Uncharacterized protein</fullName>
    </submittedName>
</protein>
<reference evidence="1" key="1">
    <citation type="submission" date="2023-11" db="EMBL/GenBank/DDBJ databases">
        <authorList>
            <person name="Poullet M."/>
        </authorList>
    </citation>
    <scope>NUCLEOTIDE SEQUENCE</scope>
    <source>
        <strain evidence="1">E1834</strain>
    </source>
</reference>
<organism evidence="1 2">
    <name type="scientific">Meloidogyne enterolobii</name>
    <name type="common">Root-knot nematode worm</name>
    <name type="synonym">Meloidogyne mayaguensis</name>
    <dbReference type="NCBI Taxonomy" id="390850"/>
    <lineage>
        <taxon>Eukaryota</taxon>
        <taxon>Metazoa</taxon>
        <taxon>Ecdysozoa</taxon>
        <taxon>Nematoda</taxon>
        <taxon>Chromadorea</taxon>
        <taxon>Rhabditida</taxon>
        <taxon>Tylenchina</taxon>
        <taxon>Tylenchomorpha</taxon>
        <taxon>Tylenchoidea</taxon>
        <taxon>Meloidogynidae</taxon>
        <taxon>Meloidogyninae</taxon>
        <taxon>Meloidogyne</taxon>
    </lineage>
</organism>
<comment type="caution">
    <text evidence="1">The sequence shown here is derived from an EMBL/GenBank/DDBJ whole genome shotgun (WGS) entry which is preliminary data.</text>
</comment>
<accession>A0ACB0YTH6</accession>
<name>A0ACB0YTH6_MELEN</name>
<gene>
    <name evidence="1" type="ORF">MENTE1834_LOCUS16446</name>
</gene>
<keyword evidence="2" id="KW-1185">Reference proteome</keyword>
<evidence type="ECO:0000313" key="1">
    <source>
        <dbReference type="EMBL" id="CAK5062237.1"/>
    </source>
</evidence>
<dbReference type="Proteomes" id="UP001497535">
    <property type="component" value="Unassembled WGS sequence"/>
</dbReference>
<evidence type="ECO:0000313" key="2">
    <source>
        <dbReference type="Proteomes" id="UP001497535"/>
    </source>
</evidence>
<dbReference type="EMBL" id="CAVMJV010000018">
    <property type="protein sequence ID" value="CAK5062237.1"/>
    <property type="molecule type" value="Genomic_DNA"/>
</dbReference>